<evidence type="ECO:0000256" key="10">
    <source>
        <dbReference type="PROSITE-ProRule" id="PRU00042"/>
    </source>
</evidence>
<evidence type="ECO:0000313" key="14">
    <source>
        <dbReference type="Proteomes" id="UP000054988"/>
    </source>
</evidence>
<dbReference type="GO" id="GO:0000785">
    <property type="term" value="C:chromatin"/>
    <property type="evidence" value="ECO:0007669"/>
    <property type="project" value="TreeGrafter"/>
</dbReference>
<keyword evidence="9" id="KW-0539">Nucleus</keyword>
<feature type="compositionally biased region" description="Acidic residues" evidence="11">
    <location>
        <begin position="259"/>
        <end position="278"/>
    </location>
</feature>
<feature type="region of interest" description="Disordered" evidence="11">
    <location>
        <begin position="32"/>
        <end position="58"/>
    </location>
</feature>
<dbReference type="Proteomes" id="UP000054988">
    <property type="component" value="Unassembled WGS sequence"/>
</dbReference>
<evidence type="ECO:0000256" key="3">
    <source>
        <dbReference type="ARBA" id="ARBA00022723"/>
    </source>
</evidence>
<dbReference type="SUPFAM" id="SSF57667">
    <property type="entry name" value="beta-beta-alpha zinc fingers"/>
    <property type="match status" value="1"/>
</dbReference>
<dbReference type="GO" id="GO:0008270">
    <property type="term" value="F:zinc ion binding"/>
    <property type="evidence" value="ECO:0007669"/>
    <property type="project" value="UniProtKB-KW"/>
</dbReference>
<dbReference type="GO" id="GO:0005667">
    <property type="term" value="C:transcription regulator complex"/>
    <property type="evidence" value="ECO:0007669"/>
    <property type="project" value="TreeGrafter"/>
</dbReference>
<comment type="caution">
    <text evidence="13">The sequence shown here is derived from an EMBL/GenBank/DDBJ whole genome shotgun (WGS) entry which is preliminary data.</text>
</comment>
<dbReference type="GO" id="GO:0000981">
    <property type="term" value="F:DNA-binding transcription factor activity, RNA polymerase II-specific"/>
    <property type="evidence" value="ECO:0007669"/>
    <property type="project" value="TreeGrafter"/>
</dbReference>
<dbReference type="Pfam" id="PF00096">
    <property type="entry name" value="zf-C2H2"/>
    <property type="match status" value="2"/>
</dbReference>
<evidence type="ECO:0000256" key="1">
    <source>
        <dbReference type="ARBA" id="ARBA00004123"/>
    </source>
</evidence>
<keyword evidence="3" id="KW-0479">Metal-binding</keyword>
<gene>
    <name evidence="13" type="ORF">WG66_2303</name>
</gene>
<evidence type="ECO:0000259" key="12">
    <source>
        <dbReference type="PROSITE" id="PS50157"/>
    </source>
</evidence>
<evidence type="ECO:0000256" key="9">
    <source>
        <dbReference type="ARBA" id="ARBA00023242"/>
    </source>
</evidence>
<organism evidence="13 14">
    <name type="scientific">Moniliophthora roreri</name>
    <name type="common">Frosty pod rot fungus</name>
    <name type="synonym">Monilia roreri</name>
    <dbReference type="NCBI Taxonomy" id="221103"/>
    <lineage>
        <taxon>Eukaryota</taxon>
        <taxon>Fungi</taxon>
        <taxon>Dikarya</taxon>
        <taxon>Basidiomycota</taxon>
        <taxon>Agaricomycotina</taxon>
        <taxon>Agaricomycetes</taxon>
        <taxon>Agaricomycetidae</taxon>
        <taxon>Agaricales</taxon>
        <taxon>Marasmiineae</taxon>
        <taxon>Marasmiaceae</taxon>
        <taxon>Moniliophthora</taxon>
    </lineage>
</organism>
<evidence type="ECO:0000256" key="11">
    <source>
        <dbReference type="SAM" id="MobiDB-lite"/>
    </source>
</evidence>
<comment type="subcellular location">
    <subcellularLocation>
        <location evidence="1">Nucleus</location>
    </subcellularLocation>
</comment>
<dbReference type="InterPro" id="IPR036236">
    <property type="entry name" value="Znf_C2H2_sf"/>
</dbReference>
<dbReference type="PROSITE" id="PS50157">
    <property type="entry name" value="ZINC_FINGER_C2H2_2"/>
    <property type="match status" value="2"/>
</dbReference>
<evidence type="ECO:0000256" key="4">
    <source>
        <dbReference type="ARBA" id="ARBA00022737"/>
    </source>
</evidence>
<evidence type="ECO:0000313" key="13">
    <source>
        <dbReference type="EMBL" id="KTB45120.1"/>
    </source>
</evidence>
<dbReference type="Gene3D" id="3.30.160.60">
    <property type="entry name" value="Classic Zinc Finger"/>
    <property type="match status" value="2"/>
</dbReference>
<name>A0A0W0G978_MONRR</name>
<keyword evidence="8" id="KW-0804">Transcription</keyword>
<feature type="compositionally biased region" description="Polar residues" evidence="11">
    <location>
        <begin position="32"/>
        <end position="56"/>
    </location>
</feature>
<dbReference type="PANTHER" id="PTHR14003">
    <property type="entry name" value="TRANSCRIPTIONAL REPRESSOR PROTEIN YY"/>
    <property type="match status" value="1"/>
</dbReference>
<sequence length="381" mass="41538">MPYNTMSGRSDGVVSFDVWRSDPSLSTLQHIASSDTLPNRGSNMPSPSRSTDTVNGSAPVFRVNPAAAAASQAPPPTHADNSTITRPRYSSTMRISETNPSSASHFRSSSEEVSDEGDDKKHICTTCHKRFNRPSSLRIHMNTHTGATPFRCPYPNCGREFNVNSNMRRHYRNHSNPATGKDDPSSSSSNSSAPRRRQRRVEPSSHSNSPRDDRDFLVLRPNTNPHSAESVAAARSSTNSSSWPSTAYGKIPPNLSGDSDVETESTIDDEDELMDDDTSSYHSRNLSPAPHDSLYRLQPVSDFGDRYSARYHPQSDVRSLPPPPPTPLLSASSTSSSSSSPPASPMSSYNSPTTTTTSWSGSSSGTKFDPLMRLSQPSRWS</sequence>
<reference evidence="13 14" key="1">
    <citation type="submission" date="2015-12" db="EMBL/GenBank/DDBJ databases">
        <title>Draft genome sequence of Moniliophthora roreri, the causal agent of frosty pod rot of cacao.</title>
        <authorList>
            <person name="Aime M.C."/>
            <person name="Diaz-Valderrama J.R."/>
            <person name="Kijpornyongpan T."/>
            <person name="Phillips-Mora W."/>
        </authorList>
    </citation>
    <scope>NUCLEOTIDE SEQUENCE [LARGE SCALE GENOMIC DNA]</scope>
    <source>
        <strain evidence="13 14">MCA 2952</strain>
    </source>
</reference>
<dbReference type="GO" id="GO:0000978">
    <property type="term" value="F:RNA polymerase II cis-regulatory region sequence-specific DNA binding"/>
    <property type="evidence" value="ECO:0007669"/>
    <property type="project" value="TreeGrafter"/>
</dbReference>
<dbReference type="PROSITE" id="PS00028">
    <property type="entry name" value="ZINC_FINGER_C2H2_1"/>
    <property type="match status" value="2"/>
</dbReference>
<feature type="domain" description="C2H2-type" evidence="12">
    <location>
        <begin position="150"/>
        <end position="179"/>
    </location>
</feature>
<keyword evidence="4" id="KW-0677">Repeat</keyword>
<dbReference type="PANTHER" id="PTHR14003:SF20">
    <property type="entry name" value="FINGER DOMAIN PROTEIN, PUTATIVE (AFU_ORTHOLOGUE AFUA_4G10380)-RELATED"/>
    <property type="match status" value="1"/>
</dbReference>
<evidence type="ECO:0000256" key="6">
    <source>
        <dbReference type="ARBA" id="ARBA00022833"/>
    </source>
</evidence>
<feature type="region of interest" description="Disordered" evidence="11">
    <location>
        <begin position="170"/>
        <end position="381"/>
    </location>
</feature>
<comment type="similarity">
    <text evidence="2">Belongs to the krueppel C2H2-type zinc-finger protein family.</text>
</comment>
<keyword evidence="7" id="KW-0805">Transcription regulation</keyword>
<feature type="domain" description="C2H2-type" evidence="12">
    <location>
        <begin position="122"/>
        <end position="149"/>
    </location>
</feature>
<accession>A0A0W0G978</accession>
<dbReference type="FunFam" id="3.30.160.60:FF:000193">
    <property type="entry name" value="Zinc finger protein 300"/>
    <property type="match status" value="1"/>
</dbReference>
<dbReference type="GO" id="GO:0031519">
    <property type="term" value="C:PcG protein complex"/>
    <property type="evidence" value="ECO:0007669"/>
    <property type="project" value="TreeGrafter"/>
</dbReference>
<evidence type="ECO:0000256" key="2">
    <source>
        <dbReference type="ARBA" id="ARBA00006991"/>
    </source>
</evidence>
<protein>
    <recommendedName>
        <fullName evidence="12">C2H2-type domain-containing protein</fullName>
    </recommendedName>
</protein>
<keyword evidence="5 10" id="KW-0863">Zinc-finger</keyword>
<evidence type="ECO:0000256" key="5">
    <source>
        <dbReference type="ARBA" id="ARBA00022771"/>
    </source>
</evidence>
<dbReference type="AlphaFoldDB" id="A0A0W0G978"/>
<evidence type="ECO:0000256" key="8">
    <source>
        <dbReference type="ARBA" id="ARBA00023163"/>
    </source>
</evidence>
<dbReference type="SMART" id="SM00355">
    <property type="entry name" value="ZnF_C2H2"/>
    <property type="match status" value="2"/>
</dbReference>
<feature type="compositionally biased region" description="Low complexity" evidence="11">
    <location>
        <begin position="230"/>
        <end position="247"/>
    </location>
</feature>
<dbReference type="EMBL" id="LATX01000773">
    <property type="protein sequence ID" value="KTB45120.1"/>
    <property type="molecule type" value="Genomic_DNA"/>
</dbReference>
<feature type="compositionally biased region" description="Low complexity" evidence="11">
    <location>
        <begin position="328"/>
        <end position="366"/>
    </location>
</feature>
<feature type="region of interest" description="Disordered" evidence="11">
    <location>
        <begin position="92"/>
        <end position="120"/>
    </location>
</feature>
<dbReference type="InterPro" id="IPR013087">
    <property type="entry name" value="Znf_C2H2_type"/>
</dbReference>
<keyword evidence="6" id="KW-0862">Zinc</keyword>
<proteinExistence type="inferred from homology"/>
<evidence type="ECO:0000256" key="7">
    <source>
        <dbReference type="ARBA" id="ARBA00023015"/>
    </source>
</evidence>